<feature type="compositionally biased region" description="Polar residues" evidence="10">
    <location>
        <begin position="381"/>
        <end position="393"/>
    </location>
</feature>
<dbReference type="SMART" id="SM00013">
    <property type="entry name" value="LRRNT"/>
    <property type="match status" value="1"/>
</dbReference>
<protein>
    <submittedName>
        <fullName evidence="13">LIGO3 protein</fullName>
    </submittedName>
</protein>
<evidence type="ECO:0000256" key="8">
    <source>
        <dbReference type="ARBA" id="ARBA00023157"/>
    </source>
</evidence>
<feature type="region of interest" description="Disordered" evidence="10">
    <location>
        <begin position="323"/>
        <end position="359"/>
    </location>
</feature>
<dbReference type="InterPro" id="IPR003599">
    <property type="entry name" value="Ig_sub"/>
</dbReference>
<evidence type="ECO:0000256" key="6">
    <source>
        <dbReference type="ARBA" id="ARBA00022989"/>
    </source>
</evidence>
<dbReference type="SUPFAM" id="SSF52058">
    <property type="entry name" value="L domain-like"/>
    <property type="match status" value="1"/>
</dbReference>
<evidence type="ECO:0000256" key="5">
    <source>
        <dbReference type="ARBA" id="ARBA00022737"/>
    </source>
</evidence>
<keyword evidence="6 11" id="KW-1133">Transmembrane helix</keyword>
<dbReference type="InterPro" id="IPR003598">
    <property type="entry name" value="Ig_sub2"/>
</dbReference>
<dbReference type="InterPro" id="IPR001611">
    <property type="entry name" value="Leu-rich_rpt"/>
</dbReference>
<feature type="compositionally biased region" description="Basic and acidic residues" evidence="10">
    <location>
        <begin position="398"/>
        <end position="416"/>
    </location>
</feature>
<keyword evidence="7 11" id="KW-0472">Membrane</keyword>
<dbReference type="Gene3D" id="3.80.10.10">
    <property type="entry name" value="Ribonuclease Inhibitor"/>
    <property type="match status" value="1"/>
</dbReference>
<dbReference type="SMART" id="SM00408">
    <property type="entry name" value="IGc2"/>
    <property type="match status" value="1"/>
</dbReference>
<keyword evidence="8" id="KW-1015">Disulfide bond</keyword>
<dbReference type="SMART" id="SM00409">
    <property type="entry name" value="IG"/>
    <property type="match status" value="1"/>
</dbReference>
<keyword evidence="14" id="KW-1185">Reference proteome</keyword>
<dbReference type="InterPro" id="IPR050541">
    <property type="entry name" value="LRR_TM_domain-containing"/>
</dbReference>
<dbReference type="InterPro" id="IPR000483">
    <property type="entry name" value="Cys-rich_flank_reg_C"/>
</dbReference>
<feature type="region of interest" description="Disordered" evidence="10">
    <location>
        <begin position="119"/>
        <end position="194"/>
    </location>
</feature>
<comment type="caution">
    <text evidence="13">The sequence shown here is derived from an EMBL/GenBank/DDBJ whole genome shotgun (WGS) entry which is preliminary data.</text>
</comment>
<dbReference type="InterPro" id="IPR000372">
    <property type="entry name" value="LRRNT"/>
</dbReference>
<dbReference type="Gene3D" id="2.60.40.10">
    <property type="entry name" value="Immunoglobulins"/>
    <property type="match status" value="1"/>
</dbReference>
<evidence type="ECO:0000256" key="7">
    <source>
        <dbReference type="ARBA" id="ARBA00023136"/>
    </source>
</evidence>
<organism evidence="13 14">
    <name type="scientific">Polyodon spathula</name>
    <name type="common">North American paddlefish</name>
    <name type="synonym">Squalus spathula</name>
    <dbReference type="NCBI Taxonomy" id="7913"/>
    <lineage>
        <taxon>Eukaryota</taxon>
        <taxon>Metazoa</taxon>
        <taxon>Chordata</taxon>
        <taxon>Craniata</taxon>
        <taxon>Vertebrata</taxon>
        <taxon>Euteleostomi</taxon>
        <taxon>Actinopterygii</taxon>
        <taxon>Chondrostei</taxon>
        <taxon>Acipenseriformes</taxon>
        <taxon>Polyodontidae</taxon>
        <taxon>Polyodon</taxon>
    </lineage>
</organism>
<dbReference type="PROSITE" id="PS50835">
    <property type="entry name" value="IG_LIKE"/>
    <property type="match status" value="1"/>
</dbReference>
<dbReference type="PANTHER" id="PTHR24369:SF207">
    <property type="entry name" value="LEUCINE RICH REPEAT AND IG DOMAIN CONTAINING 3"/>
    <property type="match status" value="1"/>
</dbReference>
<dbReference type="InterPro" id="IPR007110">
    <property type="entry name" value="Ig-like_dom"/>
</dbReference>
<dbReference type="InterPro" id="IPR013783">
    <property type="entry name" value="Ig-like_fold"/>
</dbReference>
<dbReference type="SMART" id="SM00369">
    <property type="entry name" value="LRR_TYP"/>
    <property type="match status" value="10"/>
</dbReference>
<keyword evidence="9" id="KW-0325">Glycoprotein</keyword>
<evidence type="ECO:0000256" key="11">
    <source>
        <dbReference type="SAM" id="Phobius"/>
    </source>
</evidence>
<dbReference type="Pfam" id="PF13855">
    <property type="entry name" value="LRR_8"/>
    <property type="match status" value="3"/>
</dbReference>
<dbReference type="InterPro" id="IPR036179">
    <property type="entry name" value="Ig-like_dom_sf"/>
</dbReference>
<dbReference type="SUPFAM" id="SSF48726">
    <property type="entry name" value="Immunoglobulin"/>
    <property type="match status" value="1"/>
</dbReference>
<evidence type="ECO:0000256" key="1">
    <source>
        <dbReference type="ARBA" id="ARBA00004167"/>
    </source>
</evidence>
<dbReference type="Pfam" id="PF07679">
    <property type="entry name" value="I-set"/>
    <property type="match status" value="1"/>
</dbReference>
<evidence type="ECO:0000256" key="9">
    <source>
        <dbReference type="ARBA" id="ARBA00023180"/>
    </source>
</evidence>
<dbReference type="PROSITE" id="PS51450">
    <property type="entry name" value="LRR"/>
    <property type="match status" value="2"/>
</dbReference>
<feature type="transmembrane region" description="Helical" evidence="11">
    <location>
        <begin position="985"/>
        <end position="1010"/>
    </location>
</feature>
<dbReference type="Proteomes" id="UP001166093">
    <property type="component" value="Unassembled WGS sequence"/>
</dbReference>
<gene>
    <name evidence="13" type="primary">Lingo3_0</name>
    <name evidence="13" type="ORF">GTO93_0016817</name>
</gene>
<dbReference type="PANTHER" id="PTHR24369">
    <property type="entry name" value="ANTIGEN BSP, PUTATIVE-RELATED"/>
    <property type="match status" value="1"/>
</dbReference>
<name>A0ABS2YHB1_POLSP</name>
<evidence type="ECO:0000256" key="3">
    <source>
        <dbReference type="ARBA" id="ARBA00022692"/>
    </source>
</evidence>
<accession>A0ABS2YHB1</accession>
<keyword evidence="5" id="KW-0677">Repeat</keyword>
<dbReference type="EMBL" id="JAAWVQ010155048">
    <property type="protein sequence ID" value="MBN3286077.1"/>
    <property type="molecule type" value="Genomic_DNA"/>
</dbReference>
<evidence type="ECO:0000256" key="2">
    <source>
        <dbReference type="ARBA" id="ARBA00022614"/>
    </source>
</evidence>
<keyword evidence="3 11" id="KW-0812">Transmembrane</keyword>
<dbReference type="InterPro" id="IPR013098">
    <property type="entry name" value="Ig_I-set"/>
</dbReference>
<keyword evidence="4" id="KW-0732">Signal</keyword>
<proteinExistence type="predicted"/>
<comment type="subcellular location">
    <subcellularLocation>
        <location evidence="1">Membrane</location>
        <topology evidence="1">Single-pass membrane protein</topology>
    </subcellularLocation>
</comment>
<evidence type="ECO:0000313" key="13">
    <source>
        <dbReference type="EMBL" id="MBN3286077.1"/>
    </source>
</evidence>
<feature type="domain" description="Ig-like" evidence="12">
    <location>
        <begin position="854"/>
        <end position="943"/>
    </location>
</feature>
<evidence type="ECO:0000259" key="12">
    <source>
        <dbReference type="PROSITE" id="PS50835"/>
    </source>
</evidence>
<feature type="non-terminal residue" evidence="13">
    <location>
        <position position="1050"/>
    </location>
</feature>
<evidence type="ECO:0000256" key="10">
    <source>
        <dbReference type="SAM" id="MobiDB-lite"/>
    </source>
</evidence>
<dbReference type="InterPro" id="IPR003591">
    <property type="entry name" value="Leu-rich_rpt_typical-subtyp"/>
</dbReference>
<sequence length="1050" mass="116298">MESLAEKSPIVTQERENKTEDKQVIKKKKGFLRVFFIQLSHFGPLKFVASVLRNLSWLAGLSCPVEDLGAAEAHTPALIRHCRTGKKRLRRVTRVLLSYIPYRLQSALGYPVPSSIGKTAVSEEVRCSPTKPSGKGNKRKQEDVDEEEHQSWVEALNQELGDEDSEGDPTYAPSSDGESDSEENRTHNDTESDIEEVAEEGKAIIKELDAAKAASTENRQLPKVSLSPMRLSSIGERKTKLMKALQRYSSQSPVQSRAGLFCTGAQGKGAQRMPCLPEPQPLGGGSQHIPKHPKQLSGSQCCQGQAAAHFRETISTATIIRTATAGNRETRTDRQVHRDTRSRTGDRQMWTDRVRSSRGKNLGLPSGVFIKGAPLGAQDAPQSLEVTSSSPGYSTADRGQELPRDGGQLAEHRPDGEGLDQAGCPRLTTHQYPLWTGQVCGGVMQPMKRTMPPWTLALALVLMAAASYCQGCPARCDCAPHVKSVACHRKRLSSIPEGIPTETRVLDLSRNRLRCVASGDLTPYPLLEEVDLSENIISLLEPGAFSSLYSLRVLLLRGNQLKLIPTDSFSRLANLTQLDLSENKIVILLDFTFLDLRSLKNLEVGDNDLVYISHKAFSGLLGLEELTIERCNLTAISSQSLSYLRGLVTLRLRHLAIPALEDQNFKKLPGLRELEIDNWPLLEYISPSIFQGLNLSWLSITNTNITTVPSPAFRNLAHLTNLNLSYNPISVLEPWAFKDLVRLKELHLVSTLLVTVEPQALGGLRQIRVLNVSNNFLVTLEEGSFHSVNSLETLRIDGNPLSCDCRLLWILQRRKTLNFDGRQPTCAGPVEVQGNVLSTFSDSALFDYFTCQRPRIRERKLQHVVAREGQQVSFLCRAEGEPPPTIAWVSPQRRKITTKNLGRITVLPGGTLEIRFAQVQDSGTYICIASNAGGNDTYFATLTVKSQPLDASLYANRSFYLGDFNETSLNDTRVFLKFTLDLKTILVSTAMGCITFMGVVLFCFLLLFVWSRSRGQHKNNFSVEYSFRKVDGPVASGGQGGARKFNMKMI</sequence>
<evidence type="ECO:0000313" key="14">
    <source>
        <dbReference type="Proteomes" id="UP001166093"/>
    </source>
</evidence>
<feature type="region of interest" description="Disordered" evidence="10">
    <location>
        <begin position="381"/>
        <end position="417"/>
    </location>
</feature>
<feature type="non-terminal residue" evidence="13">
    <location>
        <position position="1"/>
    </location>
</feature>
<reference evidence="13" key="1">
    <citation type="journal article" date="2021" name="Cell">
        <title>Tracing the genetic footprints of vertebrate landing in non-teleost ray-finned fishes.</title>
        <authorList>
            <person name="Bi X."/>
            <person name="Wang K."/>
            <person name="Yang L."/>
            <person name="Pan H."/>
            <person name="Jiang H."/>
            <person name="Wei Q."/>
            <person name="Fang M."/>
            <person name="Yu H."/>
            <person name="Zhu C."/>
            <person name="Cai Y."/>
            <person name="He Y."/>
            <person name="Gan X."/>
            <person name="Zeng H."/>
            <person name="Yu D."/>
            <person name="Zhu Y."/>
            <person name="Jiang H."/>
            <person name="Qiu Q."/>
            <person name="Yang H."/>
            <person name="Zhang Y.E."/>
            <person name="Wang W."/>
            <person name="Zhu M."/>
            <person name="He S."/>
            <person name="Zhang G."/>
        </authorList>
    </citation>
    <scope>NUCLEOTIDE SEQUENCE</scope>
    <source>
        <strain evidence="13">Pddl_001</strain>
    </source>
</reference>
<dbReference type="InterPro" id="IPR032675">
    <property type="entry name" value="LRR_dom_sf"/>
</dbReference>
<evidence type="ECO:0000256" key="4">
    <source>
        <dbReference type="ARBA" id="ARBA00022729"/>
    </source>
</evidence>
<keyword evidence="2" id="KW-0433">Leucine-rich repeat</keyword>
<dbReference type="SMART" id="SM00082">
    <property type="entry name" value="LRRCT"/>
    <property type="match status" value="1"/>
</dbReference>
<feature type="compositionally biased region" description="Basic and acidic residues" evidence="10">
    <location>
        <begin position="328"/>
        <end position="355"/>
    </location>
</feature>